<dbReference type="RefSeq" id="WP_093096921.1">
    <property type="nucleotide sequence ID" value="NZ_FNGK01000001.1"/>
</dbReference>
<name>A0AAJ5C0P7_9SPHI</name>
<dbReference type="Proteomes" id="UP000215355">
    <property type="component" value="Chromosome 1"/>
</dbReference>
<dbReference type="EMBL" id="LT906468">
    <property type="protein sequence ID" value="SNV51204.1"/>
    <property type="molecule type" value="Genomic_DNA"/>
</dbReference>
<protein>
    <submittedName>
        <fullName evidence="2">Uncharacterized protein</fullName>
    </submittedName>
</protein>
<evidence type="ECO:0000313" key="2">
    <source>
        <dbReference type="EMBL" id="SNV51204.1"/>
    </source>
</evidence>
<feature type="region of interest" description="Disordered" evidence="1">
    <location>
        <begin position="1"/>
        <end position="20"/>
    </location>
</feature>
<evidence type="ECO:0000256" key="1">
    <source>
        <dbReference type="SAM" id="MobiDB-lite"/>
    </source>
</evidence>
<proteinExistence type="predicted"/>
<dbReference type="KEGG" id="smiz:4412673_02308"/>
<dbReference type="AlphaFoldDB" id="A0AAJ5C0P7"/>
<accession>A0AAJ5C0P7</accession>
<sequence>MTIESSNMRNPKNGNCNGNEAKTITQKNLHQIKEDYCNRLKGKLGELSESEVTSDGTLMMYEKKKCVFVKTEKNFQMLRNLELKVGVELIQASEEIKKNVAASISQNDALVAGLKAVLMTAKNAKVAFANLRESAAKLDAAMNDSCNSGQLKILGCSNDNCNEGEKQHEASNAPNECQDACRILNKLVERPIDLSQEIDIICNSVADIIGIQSFSNVKSLEKFQQDFASNAKTFDDLIQTQINTATAGLKKSQDDLTLAIKSHTQSSYALYGKRNELETLVEVKDYLCCHKCSCIGDCGCNEGGNEDNNRFKKCKCDICDICKEVTEIYCIRDNEGGSSCD</sequence>
<reference evidence="2 3" key="1">
    <citation type="submission" date="2017-06" db="EMBL/GenBank/DDBJ databases">
        <authorList>
            <consortium name="Pathogen Informatics"/>
        </authorList>
    </citation>
    <scope>NUCLEOTIDE SEQUENCE [LARGE SCALE GENOMIC DNA]</scope>
    <source>
        <strain evidence="2 3">NCTC12149</strain>
    </source>
</reference>
<organism evidence="2 3">
    <name type="scientific">Sphingobacterium mizutaii</name>
    <dbReference type="NCBI Taxonomy" id="1010"/>
    <lineage>
        <taxon>Bacteria</taxon>
        <taxon>Pseudomonadati</taxon>
        <taxon>Bacteroidota</taxon>
        <taxon>Sphingobacteriia</taxon>
        <taxon>Sphingobacteriales</taxon>
        <taxon>Sphingobacteriaceae</taxon>
        <taxon>Sphingobacterium</taxon>
    </lineage>
</organism>
<gene>
    <name evidence="2" type="ORF">SAMEA4412673_02308</name>
</gene>
<evidence type="ECO:0000313" key="3">
    <source>
        <dbReference type="Proteomes" id="UP000215355"/>
    </source>
</evidence>